<dbReference type="InterPro" id="IPR038086">
    <property type="entry name" value="DUF2789_sf"/>
</dbReference>
<evidence type="ECO:0000313" key="1">
    <source>
        <dbReference type="EMBL" id="SFQ13107.1"/>
    </source>
</evidence>
<gene>
    <name evidence="1" type="ORF">SAMN03084138_04124</name>
</gene>
<dbReference type="Gene3D" id="1.10.10.1130">
    <property type="entry name" value="Uncharacterised protein PF10982, DUF2789"/>
    <property type="match status" value="1"/>
</dbReference>
<protein>
    <recommendedName>
        <fullName evidence="3">DUF2789 domain-containing protein</fullName>
    </recommendedName>
</protein>
<reference evidence="1 2" key="1">
    <citation type="submission" date="2016-10" db="EMBL/GenBank/DDBJ databases">
        <authorList>
            <person name="de Groot N.N."/>
        </authorList>
    </citation>
    <scope>NUCLEOTIDE SEQUENCE [LARGE SCALE GENOMIC DNA]</scope>
    <source>
        <strain evidence="1 2">DSM 15893</strain>
    </source>
</reference>
<evidence type="ECO:0000313" key="2">
    <source>
        <dbReference type="Proteomes" id="UP000182692"/>
    </source>
</evidence>
<sequence length="77" mass="8797">MEVFTHNLESLFQQLGLPSEGDAISSFIADHPLTEDQSLISAVFWTVSQRQFLEEAQLQDADWTEQIDTLDTLLRKT</sequence>
<organism evidence="1 2">
    <name type="scientific">Enterovibrio norvegicus DSM 15893</name>
    <dbReference type="NCBI Taxonomy" id="1121869"/>
    <lineage>
        <taxon>Bacteria</taxon>
        <taxon>Pseudomonadati</taxon>
        <taxon>Pseudomonadota</taxon>
        <taxon>Gammaproteobacteria</taxon>
        <taxon>Vibrionales</taxon>
        <taxon>Vibrionaceae</taxon>
        <taxon>Enterovibrio</taxon>
    </lineage>
</organism>
<dbReference type="RefSeq" id="WP_017014285.1">
    <property type="nucleotide sequence ID" value="NZ_FOWR01000043.1"/>
</dbReference>
<dbReference type="EMBL" id="FOWR01000043">
    <property type="protein sequence ID" value="SFQ13107.1"/>
    <property type="molecule type" value="Genomic_DNA"/>
</dbReference>
<dbReference type="STRING" id="1121869.SAMN03084138_04124"/>
<dbReference type="InterPro" id="IPR021250">
    <property type="entry name" value="DUF2789"/>
</dbReference>
<dbReference type="AlphaFoldDB" id="A0A1I5W0H2"/>
<dbReference type="GeneID" id="35873338"/>
<proteinExistence type="predicted"/>
<evidence type="ECO:0008006" key="3">
    <source>
        <dbReference type="Google" id="ProtNLM"/>
    </source>
</evidence>
<name>A0A1I5W0H2_9GAMM</name>
<dbReference type="OrthoDB" id="5828847at2"/>
<dbReference type="Proteomes" id="UP000182692">
    <property type="component" value="Unassembled WGS sequence"/>
</dbReference>
<accession>A0A1I5W0H2</accession>
<dbReference type="Pfam" id="PF10982">
    <property type="entry name" value="DUF2789"/>
    <property type="match status" value="1"/>
</dbReference>